<dbReference type="AlphaFoldDB" id="A0A1H9EFW7"/>
<evidence type="ECO:0000313" key="9">
    <source>
        <dbReference type="EMBL" id="SEQ24447.1"/>
    </source>
</evidence>
<gene>
    <name evidence="9" type="ORF">SAMN05444359_10760</name>
</gene>
<accession>A0A1H9EFW7</accession>
<proteinExistence type="inferred from homology"/>
<evidence type="ECO:0000256" key="1">
    <source>
        <dbReference type="ARBA" id="ARBA00004442"/>
    </source>
</evidence>
<dbReference type="SUPFAM" id="SSF48452">
    <property type="entry name" value="TPR-like"/>
    <property type="match status" value="1"/>
</dbReference>
<dbReference type="InterPro" id="IPR011990">
    <property type="entry name" value="TPR-like_helical_dom_sf"/>
</dbReference>
<dbReference type="RefSeq" id="WP_090167124.1">
    <property type="nucleotide sequence ID" value="NZ_FOFB01000007.1"/>
</dbReference>
<dbReference type="InParanoid" id="A0A1H9EFW7"/>
<dbReference type="EMBL" id="FOFB01000007">
    <property type="protein sequence ID" value="SEQ24447.1"/>
    <property type="molecule type" value="Genomic_DNA"/>
</dbReference>
<evidence type="ECO:0000313" key="10">
    <source>
        <dbReference type="Proteomes" id="UP000199021"/>
    </source>
</evidence>
<evidence type="ECO:0000256" key="5">
    <source>
        <dbReference type="ARBA" id="ARBA00023237"/>
    </source>
</evidence>
<evidence type="ECO:0000259" key="8">
    <source>
        <dbReference type="Pfam" id="PF14322"/>
    </source>
</evidence>
<protein>
    <submittedName>
        <fullName evidence="9">Starch-binding associating with outer membrane</fullName>
    </submittedName>
</protein>
<dbReference type="PROSITE" id="PS51257">
    <property type="entry name" value="PROKAR_LIPOPROTEIN"/>
    <property type="match status" value="1"/>
</dbReference>
<dbReference type="Proteomes" id="UP000199021">
    <property type="component" value="Unassembled WGS sequence"/>
</dbReference>
<dbReference type="GO" id="GO:0009279">
    <property type="term" value="C:cell outer membrane"/>
    <property type="evidence" value="ECO:0007669"/>
    <property type="project" value="UniProtKB-SubCell"/>
</dbReference>
<feature type="domain" description="SusD-like N-terminal" evidence="8">
    <location>
        <begin position="107"/>
        <end position="235"/>
    </location>
</feature>
<evidence type="ECO:0000259" key="7">
    <source>
        <dbReference type="Pfam" id="PF07980"/>
    </source>
</evidence>
<name>A0A1H9EFW7_9BACT</name>
<keyword evidence="10" id="KW-1185">Reference proteome</keyword>
<dbReference type="OrthoDB" id="9792139at2"/>
<evidence type="ECO:0000256" key="2">
    <source>
        <dbReference type="ARBA" id="ARBA00006275"/>
    </source>
</evidence>
<comment type="similarity">
    <text evidence="2">Belongs to the SusD family.</text>
</comment>
<evidence type="ECO:0000256" key="4">
    <source>
        <dbReference type="ARBA" id="ARBA00023136"/>
    </source>
</evidence>
<organism evidence="9 10">
    <name type="scientific">Neolewinella agarilytica</name>
    <dbReference type="NCBI Taxonomy" id="478744"/>
    <lineage>
        <taxon>Bacteria</taxon>
        <taxon>Pseudomonadati</taxon>
        <taxon>Bacteroidota</taxon>
        <taxon>Saprospiria</taxon>
        <taxon>Saprospirales</taxon>
        <taxon>Lewinellaceae</taxon>
        <taxon>Neolewinella</taxon>
    </lineage>
</organism>
<dbReference type="InterPro" id="IPR033985">
    <property type="entry name" value="SusD-like_N"/>
</dbReference>
<comment type="subcellular location">
    <subcellularLocation>
        <location evidence="1">Cell outer membrane</location>
    </subcellularLocation>
</comment>
<feature type="signal peptide" evidence="6">
    <location>
        <begin position="1"/>
        <end position="24"/>
    </location>
</feature>
<dbReference type="Pfam" id="PF07980">
    <property type="entry name" value="SusD_RagB"/>
    <property type="match status" value="1"/>
</dbReference>
<feature type="domain" description="RagB/SusD" evidence="7">
    <location>
        <begin position="292"/>
        <end position="583"/>
    </location>
</feature>
<sequence length="584" mass="65420">MNRKIQMNIGLAVVALLLTLTACSDEFLEFTPTGVVSSSDLESPETVESMIIAAYASLGNDGLLAHQYGDLWAWGTSRSDDGYKGGGGIGDQFPTHQTEVFTLNDPNNFNANLNWKWIYAGISRVNDAMSRIKAIDPAVYQEEAGVSAAQRLAEMRFLRGHYQFILKVLYKYPVFIDENVPKAEIINVSNRELTDQEGWAYIAEEFRAGVEGLPDAQADEGRPTKNAARAYLAKVLMYKAYVQDDNHQVVSINSAELQEVVNLINTIEGTGEYELFDDYAKNFLWEYESGVESVWAVMRSINDGSNQGRGNFSTGLTSSLGPGYGCCSFNQPSQNLTNAYKTDDSGLPLLSDFNSGAQIETIEDTRANKVDPRLAHTIGLIGMPFKYDPNRVYDESYSRVPGVYGFKLGMKDQELPNSPAFRQYEAFFSIARNTDQIRWAEVLLWKAEALIELNRLGEALQIINQIRRRAISEASLSRIVDAEGNATGDWTVGEYSDLGSQDNAREILRMERRLELAFESKRFFDLVRWGIAAETLNTYFNEERDRVAHLTDALFTAGRDEYLAIPQEQITISQGLYVQNPGYN</sequence>
<keyword evidence="4" id="KW-0472">Membrane</keyword>
<dbReference type="STRING" id="478744.SAMN05444359_10760"/>
<dbReference type="InterPro" id="IPR012944">
    <property type="entry name" value="SusD_RagB_dom"/>
</dbReference>
<keyword evidence="3 6" id="KW-0732">Signal</keyword>
<dbReference type="Gene3D" id="1.25.40.390">
    <property type="match status" value="1"/>
</dbReference>
<keyword evidence="5" id="KW-0998">Cell outer membrane</keyword>
<evidence type="ECO:0000256" key="3">
    <source>
        <dbReference type="ARBA" id="ARBA00022729"/>
    </source>
</evidence>
<dbReference type="Pfam" id="PF14322">
    <property type="entry name" value="SusD-like_3"/>
    <property type="match status" value="1"/>
</dbReference>
<reference evidence="10" key="1">
    <citation type="submission" date="2016-10" db="EMBL/GenBank/DDBJ databases">
        <authorList>
            <person name="Varghese N."/>
            <person name="Submissions S."/>
        </authorList>
    </citation>
    <scope>NUCLEOTIDE SEQUENCE [LARGE SCALE GENOMIC DNA]</scope>
    <source>
        <strain evidence="10">DSM 24740</strain>
    </source>
</reference>
<feature type="chain" id="PRO_5011617289" evidence="6">
    <location>
        <begin position="25"/>
        <end position="584"/>
    </location>
</feature>
<evidence type="ECO:0000256" key="6">
    <source>
        <dbReference type="SAM" id="SignalP"/>
    </source>
</evidence>